<evidence type="ECO:0000256" key="10">
    <source>
        <dbReference type="ARBA" id="ARBA00023237"/>
    </source>
</evidence>
<gene>
    <name evidence="15" type="ORF">GWC95_14850</name>
</gene>
<feature type="domain" description="TonB-dependent receptor plug" evidence="14">
    <location>
        <begin position="59"/>
        <end position="166"/>
    </location>
</feature>
<dbReference type="Pfam" id="PF00593">
    <property type="entry name" value="TonB_dep_Rec_b-barrel"/>
    <property type="match status" value="1"/>
</dbReference>
<name>A0ABW9ZVN6_9BACT</name>
<feature type="domain" description="TonB-dependent receptor-like beta-barrel" evidence="13">
    <location>
        <begin position="264"/>
        <end position="660"/>
    </location>
</feature>
<comment type="similarity">
    <text evidence="11 12">Belongs to the TonB-dependent receptor family.</text>
</comment>
<keyword evidence="3 11" id="KW-1134">Transmembrane beta strand</keyword>
<dbReference type="PROSITE" id="PS52016">
    <property type="entry name" value="TONB_DEPENDENT_REC_3"/>
    <property type="match status" value="1"/>
</dbReference>
<keyword evidence="15" id="KW-0675">Receptor</keyword>
<evidence type="ECO:0000256" key="3">
    <source>
        <dbReference type="ARBA" id="ARBA00022452"/>
    </source>
</evidence>
<evidence type="ECO:0000256" key="6">
    <source>
        <dbReference type="ARBA" id="ARBA00023004"/>
    </source>
</evidence>
<keyword evidence="5 11" id="KW-0812">Transmembrane</keyword>
<keyword evidence="2 11" id="KW-0813">Transport</keyword>
<keyword evidence="9 11" id="KW-0472">Membrane</keyword>
<keyword evidence="7" id="KW-0406">Ion transport</keyword>
<dbReference type="Gene3D" id="2.170.130.10">
    <property type="entry name" value="TonB-dependent receptor, plug domain"/>
    <property type="match status" value="1"/>
</dbReference>
<evidence type="ECO:0000259" key="13">
    <source>
        <dbReference type="Pfam" id="PF00593"/>
    </source>
</evidence>
<dbReference type="InterPro" id="IPR039426">
    <property type="entry name" value="TonB-dep_rcpt-like"/>
</dbReference>
<protein>
    <submittedName>
        <fullName evidence="15">TonB-dependent receptor</fullName>
    </submittedName>
</protein>
<dbReference type="InterPro" id="IPR012910">
    <property type="entry name" value="Plug_dom"/>
</dbReference>
<evidence type="ECO:0000313" key="15">
    <source>
        <dbReference type="EMBL" id="NCI51209.1"/>
    </source>
</evidence>
<dbReference type="InterPro" id="IPR000531">
    <property type="entry name" value="Beta-barrel_TonB"/>
</dbReference>
<dbReference type="PANTHER" id="PTHR32552:SF81">
    <property type="entry name" value="TONB-DEPENDENT OUTER MEMBRANE RECEPTOR"/>
    <property type="match status" value="1"/>
</dbReference>
<evidence type="ECO:0000256" key="9">
    <source>
        <dbReference type="ARBA" id="ARBA00023136"/>
    </source>
</evidence>
<keyword evidence="10 11" id="KW-0998">Cell outer membrane</keyword>
<evidence type="ECO:0000313" key="16">
    <source>
        <dbReference type="Proteomes" id="UP000753802"/>
    </source>
</evidence>
<dbReference type="Proteomes" id="UP000753802">
    <property type="component" value="Unassembled WGS sequence"/>
</dbReference>
<keyword evidence="16" id="KW-1185">Reference proteome</keyword>
<keyword evidence="4" id="KW-0410">Iron transport</keyword>
<sequence>MKKISFLFTLFVFPAVLFSQQKDRASPLSDSLLLKQQVQGAPITYVTVEAFQSNRQWKTVPASVAVLTADEFNRYANTTYVPLFNLVPGVRVEERSPASYRLSIRGSLLRSPFGVRNVKVYWNGIPLTDGGGNTYLNLVDLNEISGAEIIKGPAASTYGAGTGGAVLLQSKQDFSQATQNSFTAGISGGSYGLFQQQLGWNHTTKNFTSSLQQLHQQSDGYREQSATRKDILKWQSAVQLNRQQLQFLFFYTDLFYQTPGAINLAQFQSNPRLARQAAGTIPGSVQQNASIRNKTIFGGVHHDAGLSDHFMLKSFVTANHTSFTNPFITNYETRKENNIGAGTDLVYHIKNSNTDFQWMNGIEWLRNHSRIDDYGNRNGVADTVQFRDDVYASQWFAFSQAQWGVGERWVFTAGVSFNNQSFRYKRLTDAAPAFVSKEINGVFTPRLAVLYRITKDVSLYALAAKGFSPPALAEVRPSDGNYYGNLGAEYGWNYEAGIKGELLNGRIQFDVAAYFFSLQNAIVRRTNSTGAEYFVNAGGTRQNGVEALLKYRLVKNKTNFVSGLQLWSSYSFQPYRFKEYQQAGVNYSGNELTGVPRNIWLSGIDIELKKVFYVNASINATSSLPLTDANDAYADAYQLVQCKLGYRRKTIEVFAGMDNVLNQRYSLGNDINALGKRYYNAAQGRNVFGGLVVRF</sequence>
<evidence type="ECO:0000256" key="8">
    <source>
        <dbReference type="ARBA" id="ARBA00023077"/>
    </source>
</evidence>
<dbReference type="SUPFAM" id="SSF56935">
    <property type="entry name" value="Porins"/>
    <property type="match status" value="1"/>
</dbReference>
<dbReference type="EMBL" id="JAACJS010000015">
    <property type="protein sequence ID" value="NCI51209.1"/>
    <property type="molecule type" value="Genomic_DNA"/>
</dbReference>
<evidence type="ECO:0000256" key="2">
    <source>
        <dbReference type="ARBA" id="ARBA00022448"/>
    </source>
</evidence>
<evidence type="ECO:0000256" key="1">
    <source>
        <dbReference type="ARBA" id="ARBA00004571"/>
    </source>
</evidence>
<evidence type="ECO:0000256" key="11">
    <source>
        <dbReference type="PROSITE-ProRule" id="PRU01360"/>
    </source>
</evidence>
<dbReference type="PANTHER" id="PTHR32552">
    <property type="entry name" value="FERRICHROME IRON RECEPTOR-RELATED"/>
    <property type="match status" value="1"/>
</dbReference>
<evidence type="ECO:0000256" key="5">
    <source>
        <dbReference type="ARBA" id="ARBA00022692"/>
    </source>
</evidence>
<evidence type="ECO:0000256" key="4">
    <source>
        <dbReference type="ARBA" id="ARBA00022496"/>
    </source>
</evidence>
<comment type="subcellular location">
    <subcellularLocation>
        <location evidence="1 11">Cell outer membrane</location>
        <topology evidence="1 11">Multi-pass membrane protein</topology>
    </subcellularLocation>
</comment>
<evidence type="ECO:0000259" key="14">
    <source>
        <dbReference type="Pfam" id="PF07715"/>
    </source>
</evidence>
<keyword evidence="6" id="KW-0408">Iron</keyword>
<evidence type="ECO:0000256" key="7">
    <source>
        <dbReference type="ARBA" id="ARBA00023065"/>
    </source>
</evidence>
<evidence type="ECO:0000256" key="12">
    <source>
        <dbReference type="RuleBase" id="RU003357"/>
    </source>
</evidence>
<dbReference type="InterPro" id="IPR036942">
    <property type="entry name" value="Beta-barrel_TonB_sf"/>
</dbReference>
<comment type="caution">
    <text evidence="15">The sequence shown here is derived from an EMBL/GenBank/DDBJ whole genome shotgun (WGS) entry which is preliminary data.</text>
</comment>
<proteinExistence type="inferred from homology"/>
<dbReference type="RefSeq" id="WP_161819499.1">
    <property type="nucleotide sequence ID" value="NZ_JAACJS010000015.1"/>
</dbReference>
<reference evidence="15 16" key="1">
    <citation type="submission" date="2020-01" db="EMBL/GenBank/DDBJ databases">
        <title>Genome analysis.</title>
        <authorList>
            <person name="Wu S."/>
            <person name="Wang G."/>
        </authorList>
    </citation>
    <scope>NUCLEOTIDE SEQUENCE [LARGE SCALE GENOMIC DNA]</scope>
    <source>
        <strain evidence="15 16">SYL130</strain>
    </source>
</reference>
<organism evidence="15 16">
    <name type="scientific">Sediminibacterium roseum</name>
    <dbReference type="NCBI Taxonomy" id="1978412"/>
    <lineage>
        <taxon>Bacteria</taxon>
        <taxon>Pseudomonadati</taxon>
        <taxon>Bacteroidota</taxon>
        <taxon>Chitinophagia</taxon>
        <taxon>Chitinophagales</taxon>
        <taxon>Chitinophagaceae</taxon>
        <taxon>Sediminibacterium</taxon>
    </lineage>
</organism>
<accession>A0ABW9ZVN6</accession>
<dbReference type="Pfam" id="PF07715">
    <property type="entry name" value="Plug"/>
    <property type="match status" value="1"/>
</dbReference>
<dbReference type="Gene3D" id="2.40.170.20">
    <property type="entry name" value="TonB-dependent receptor, beta-barrel domain"/>
    <property type="match status" value="1"/>
</dbReference>
<dbReference type="InterPro" id="IPR037066">
    <property type="entry name" value="Plug_dom_sf"/>
</dbReference>
<keyword evidence="8 12" id="KW-0798">TonB box</keyword>